<dbReference type="AlphaFoldDB" id="A0A1H5G838"/>
<name>A0A1H5G838_9MICO</name>
<dbReference type="SUPFAM" id="SSF51695">
    <property type="entry name" value="PLC-like phosphodiesterases"/>
    <property type="match status" value="1"/>
</dbReference>
<protein>
    <submittedName>
        <fullName evidence="2">Glycerophosphoryl diester phosphodiesterase</fullName>
    </submittedName>
</protein>
<dbReference type="RefSeq" id="WP_089772410.1">
    <property type="nucleotide sequence ID" value="NZ_FNTX01000001.1"/>
</dbReference>
<feature type="domain" description="GP-PDE" evidence="1">
    <location>
        <begin position="6"/>
        <end position="230"/>
    </location>
</feature>
<dbReference type="GO" id="GO:0006629">
    <property type="term" value="P:lipid metabolic process"/>
    <property type="evidence" value="ECO:0007669"/>
    <property type="project" value="InterPro"/>
</dbReference>
<dbReference type="Pfam" id="PF03009">
    <property type="entry name" value="GDPD"/>
    <property type="match status" value="1"/>
</dbReference>
<accession>A0A1H5G838</accession>
<evidence type="ECO:0000259" key="1">
    <source>
        <dbReference type="PROSITE" id="PS51704"/>
    </source>
</evidence>
<dbReference type="InterPro" id="IPR017946">
    <property type="entry name" value="PLC-like_Pdiesterase_TIM-brl"/>
</dbReference>
<proteinExistence type="predicted"/>
<dbReference type="PROSITE" id="PS51704">
    <property type="entry name" value="GP_PDE"/>
    <property type="match status" value="1"/>
</dbReference>
<dbReference type="GO" id="GO:0008081">
    <property type="term" value="F:phosphoric diester hydrolase activity"/>
    <property type="evidence" value="ECO:0007669"/>
    <property type="project" value="InterPro"/>
</dbReference>
<dbReference type="OrthoDB" id="5241788at2"/>
<reference evidence="3" key="1">
    <citation type="submission" date="2016-10" db="EMBL/GenBank/DDBJ databases">
        <authorList>
            <person name="Varghese N."/>
            <person name="Submissions S."/>
        </authorList>
    </citation>
    <scope>NUCLEOTIDE SEQUENCE [LARGE SCALE GENOMIC DNA]</scope>
    <source>
        <strain evidence="3">DSM 21368</strain>
    </source>
</reference>
<dbReference type="InterPro" id="IPR030395">
    <property type="entry name" value="GP_PDE_dom"/>
</dbReference>
<dbReference type="Proteomes" id="UP000199220">
    <property type="component" value="Unassembled WGS sequence"/>
</dbReference>
<organism evidence="2 3">
    <name type="scientific">Ruania alba</name>
    <dbReference type="NCBI Taxonomy" id="648782"/>
    <lineage>
        <taxon>Bacteria</taxon>
        <taxon>Bacillati</taxon>
        <taxon>Actinomycetota</taxon>
        <taxon>Actinomycetes</taxon>
        <taxon>Micrococcales</taxon>
        <taxon>Ruaniaceae</taxon>
        <taxon>Ruania</taxon>
    </lineage>
</organism>
<dbReference type="PANTHER" id="PTHR46211:SF14">
    <property type="entry name" value="GLYCEROPHOSPHODIESTER PHOSPHODIESTERASE"/>
    <property type="match status" value="1"/>
</dbReference>
<evidence type="ECO:0000313" key="2">
    <source>
        <dbReference type="EMBL" id="SEE11819.1"/>
    </source>
</evidence>
<keyword evidence="3" id="KW-1185">Reference proteome</keyword>
<dbReference type="STRING" id="648782.SAMN04488554_1568"/>
<dbReference type="EMBL" id="FNTX01000001">
    <property type="protein sequence ID" value="SEE11819.1"/>
    <property type="molecule type" value="Genomic_DNA"/>
</dbReference>
<evidence type="ECO:0000313" key="3">
    <source>
        <dbReference type="Proteomes" id="UP000199220"/>
    </source>
</evidence>
<gene>
    <name evidence="2" type="ORF">SAMN04488554_1568</name>
</gene>
<dbReference type="Gene3D" id="3.20.20.190">
    <property type="entry name" value="Phosphatidylinositol (PI) phosphodiesterase"/>
    <property type="match status" value="1"/>
</dbReference>
<sequence>MTDSLPTVVGHRGAAAVSPENTLASFARGETDGAAAIELDVHLTADGELAVIHDARVDRTAVGGRTTGAVAELTWPQLQEVELPDGQHIPSLAQALTAIGVDVHVEIKAPAAARPATELVLDAGLGDRVTMTSFDIGALREVREVAPTVAVGVISPAPTAEATDAVGQLDAVSLALQVRHLDPALVQRLQAAGVDVCGWPVLTTDDVRTALEAGVAMMTADDPGWCRDELHRLATRSA</sequence>
<dbReference type="PANTHER" id="PTHR46211">
    <property type="entry name" value="GLYCEROPHOSPHORYL DIESTER PHOSPHODIESTERASE"/>
    <property type="match status" value="1"/>
</dbReference>